<keyword evidence="3" id="KW-1185">Reference proteome</keyword>
<reference evidence="3" key="1">
    <citation type="journal article" date="2014" name="Nat. Genet.">
        <title>Genome of the human hookworm Necator americanus.</title>
        <authorList>
            <person name="Tang Y.T."/>
            <person name="Gao X."/>
            <person name="Rosa B.A."/>
            <person name="Abubucker S."/>
            <person name="Hallsworth-Pepin K."/>
            <person name="Martin J."/>
            <person name="Tyagi R."/>
            <person name="Heizer E."/>
            <person name="Zhang X."/>
            <person name="Bhonagiri-Palsikar V."/>
            <person name="Minx P."/>
            <person name="Warren W.C."/>
            <person name="Wang Q."/>
            <person name="Zhan B."/>
            <person name="Hotez P.J."/>
            <person name="Sternberg P.W."/>
            <person name="Dougall A."/>
            <person name="Gaze S.T."/>
            <person name="Mulvenna J."/>
            <person name="Sotillo J."/>
            <person name="Ranganathan S."/>
            <person name="Rabelo E.M."/>
            <person name="Wilson R.K."/>
            <person name="Felgner P.L."/>
            <person name="Bethony J."/>
            <person name="Hawdon J.M."/>
            <person name="Gasser R.B."/>
            <person name="Loukas A."/>
            <person name="Mitreva M."/>
        </authorList>
    </citation>
    <scope>NUCLEOTIDE SEQUENCE [LARGE SCALE GENOMIC DNA]</scope>
</reference>
<dbReference type="OMA" id="DAEFICY"/>
<dbReference type="GO" id="GO:0030170">
    <property type="term" value="F:pyridoxal phosphate binding"/>
    <property type="evidence" value="ECO:0007669"/>
    <property type="project" value="InterPro"/>
</dbReference>
<dbReference type="GO" id="GO:0003824">
    <property type="term" value="F:catalytic activity"/>
    <property type="evidence" value="ECO:0007669"/>
    <property type="project" value="InterPro"/>
</dbReference>
<proteinExistence type="predicted"/>
<dbReference type="KEGG" id="nai:NECAME_15899"/>
<evidence type="ECO:0000313" key="2">
    <source>
        <dbReference type="EMBL" id="ETN68283.1"/>
    </source>
</evidence>
<evidence type="ECO:0000259" key="1">
    <source>
        <dbReference type="PROSITE" id="PS51340"/>
    </source>
</evidence>
<dbReference type="Proteomes" id="UP000053676">
    <property type="component" value="Unassembled WGS sequence"/>
</dbReference>
<dbReference type="AlphaFoldDB" id="W2SFJ8"/>
<dbReference type="Pfam" id="PF03473">
    <property type="entry name" value="MOSC"/>
    <property type="match status" value="2"/>
</dbReference>
<dbReference type="InterPro" id="IPR011037">
    <property type="entry name" value="Pyrv_Knase-like_insert_dom_sf"/>
</dbReference>
<dbReference type="InterPro" id="IPR052716">
    <property type="entry name" value="MOSC_domain"/>
</dbReference>
<dbReference type="PANTHER" id="PTHR36930">
    <property type="entry name" value="METAL-SULFUR CLUSTER BIOSYNTHESIS PROTEINS YUAD-RELATED"/>
    <property type="match status" value="1"/>
</dbReference>
<dbReference type="EMBL" id="KI669290">
    <property type="protein sequence ID" value="ETN68283.1"/>
    <property type="molecule type" value="Genomic_DNA"/>
</dbReference>
<protein>
    <submittedName>
        <fullName evidence="2">MOSC domain protein</fullName>
    </submittedName>
</protein>
<dbReference type="PANTHER" id="PTHR36930:SF1">
    <property type="entry name" value="MOSC DOMAIN-CONTAINING PROTEIN"/>
    <property type="match status" value="1"/>
</dbReference>
<dbReference type="SUPFAM" id="SSF141673">
    <property type="entry name" value="MOSC N-terminal domain-like"/>
    <property type="match status" value="1"/>
</dbReference>
<dbReference type="Pfam" id="PF03476">
    <property type="entry name" value="MOSC_N"/>
    <property type="match status" value="1"/>
</dbReference>
<dbReference type="OrthoDB" id="17255at2759"/>
<dbReference type="PROSITE" id="PS51340">
    <property type="entry name" value="MOSC"/>
    <property type="match status" value="2"/>
</dbReference>
<feature type="domain" description="MOSC" evidence="1">
    <location>
        <begin position="103"/>
        <end position="292"/>
    </location>
</feature>
<feature type="domain" description="MOSC" evidence="1">
    <location>
        <begin position="359"/>
        <end position="509"/>
    </location>
</feature>
<dbReference type="GO" id="GO:0030151">
    <property type="term" value="F:molybdenum ion binding"/>
    <property type="evidence" value="ECO:0007669"/>
    <property type="project" value="InterPro"/>
</dbReference>
<dbReference type="STRING" id="51031.W2SFJ8"/>
<dbReference type="SUPFAM" id="SSF50800">
    <property type="entry name" value="PK beta-barrel domain-like"/>
    <property type="match status" value="1"/>
</dbReference>
<dbReference type="InterPro" id="IPR005303">
    <property type="entry name" value="MOCOS_middle"/>
</dbReference>
<organism evidence="2 3">
    <name type="scientific">Necator americanus</name>
    <name type="common">Human hookworm</name>
    <dbReference type="NCBI Taxonomy" id="51031"/>
    <lineage>
        <taxon>Eukaryota</taxon>
        <taxon>Metazoa</taxon>
        <taxon>Ecdysozoa</taxon>
        <taxon>Nematoda</taxon>
        <taxon>Chromadorea</taxon>
        <taxon>Rhabditida</taxon>
        <taxon>Rhabditina</taxon>
        <taxon>Rhabditomorpha</taxon>
        <taxon>Strongyloidea</taxon>
        <taxon>Ancylostomatidae</taxon>
        <taxon>Bunostominae</taxon>
        <taxon>Necator</taxon>
    </lineage>
</organism>
<name>W2SFJ8_NECAM</name>
<gene>
    <name evidence="2" type="ORF">NECAME_15899</name>
</gene>
<sequence length="523" mass="59926">MNNVFSFYCHPLGPISGEHFDRYFVVVDGKSGRFYTARQKPVMVTIECKINDGILTVRRKDGTKVTVDIEKVRKDNIVRTALLHSNLRTDGLDCGEEVSKFFSEILDETDVRLLMYSKGLFTERTCITHPDWWNNNVPKRKDDCAYADLAPYMITTQGSLEDLNSKLEYEVSSLNFRPVIVVDHCTAWDEDKWIDVQIGDVKLQCFKPCTRCVLTTVNPETGTKDGGMQPLKKLREFRLAPEGAMRKQFKDSPIFGVNAGVDRPVRSHSRWTNSSCALQEVRVLIYLAARYAIKLIRHRQSPLIPVGIVKGLYVYPITLCRENLQIFLLSIFTQLFLERVRGDTRLLMHRKGLYSNRGCVIERKEWNSEIPLRVDKTPFADDAPYMINTQSSLDELNTRLENKVEIQRFRPIIFIDKCAAFDEDNWLTIHIGDVVFQSLQPCLRCVMTTIDPSDGKMNTSVEPLKTLRGFRLAPEGPMRNGCKDNPMFGIDAGIIRPGYIHTGQTVYVRYKSSFLKNTPFYSA</sequence>
<accession>W2SFJ8</accession>
<dbReference type="InterPro" id="IPR005302">
    <property type="entry name" value="MoCF_Sase_C"/>
</dbReference>
<evidence type="ECO:0000313" key="3">
    <source>
        <dbReference type="Proteomes" id="UP000053676"/>
    </source>
</evidence>